<sequence>MQAVEHVVRSFIFEELPDPKRKKIVINLGCGYDPLPFQFISSTQDLDNILYMDLDYPDLIAAKSRVISNTPELHTFLKDPELHDPPVDNTHYRSSQYLAIGCDLRELDKLKQILMDGGLINNAALLFTAEVSLAYMDQDAVDSLIAWTATLPDARFSILEQCLPSGPSHPFARTMLKHFNNLSTPLKSIEAYPTLTDQAARFANGGWRTVDTLDLLAFWSSLVTDSQRKHQESVEPFDEWEEFFIFCQHYFITHARTGGVHQKDPGPFRAEGIKWRGGDYCSYPDLRPSLMRAHSSEESRIEGGYIGEFTAFPLLRRWMGAAAKWGDNQWVYHGGLGSSTRLGTSLLITEDEREDPLKCCKEHPALNRRGPSARMCHTLTQLAPEKLLLVGGRASPDVPMSDVWIVESGHWRKVESLPRGRYRHCAAAVGSEKVLICGGKGEGNVVLDEWFLWNGDKGWEQLIVDAERKPSPRFGASLCWTDRGYGVLSGGMDDKGQILGDMWRLEIVDDSKLVVKWSFVNLLSTRSLLRRFGAKAAYLDDGRVLIIGGVSGGALLKTEDEVVEIHCEKLSVKGIDIAYREPGEKVPFLIGHQVLPAREGMFCVVGGGGVCFSFGGRFNEGIWALIPPDVAPSTREWKVLEEGEVLQKKKRKVILPTDPDKNKAGSTGEGESAMTEIRRVTIKSQEDFWKIRDAGEPVVIEGLDIGKCIEKWTPGYLKAAVGPERWVVVHNSQSKSMNFHIKNFSYENMTFGDFIDAITSESSPENLYLRSLSSTSPKTDPAKLAQDFPSLAGDFTIPPELQFARDNEHSSPLRISAKEVGMWLHFDVMANLLCHIHGTKRFKVYPPTDITKLSFLPSASSSTIENPFDPELEPDDVHPMETILKPGDVLFIPELWPHAAYPLEPCVAVNVFFKSLEQGYSSGRDVYGNKDLAAYEKGRTMIGRISKEFERLPSAARRFYMERLADELANMAING</sequence>
<evidence type="ECO:0000256" key="5">
    <source>
        <dbReference type="ARBA" id="ARBA00012779"/>
    </source>
</evidence>
<dbReference type="EC" id="2.3.1.231" evidence="4"/>
<comment type="function">
    <text evidence="11">Probable S-adenosyl-L-methionine-dependent methyltransferase that acts as a component of the wybutosine biosynthesis pathway. Wybutosine is a hyper modified guanosine with a tricyclic base found at the 3'-position adjacent to the anticodon of eukaryotic phenylalanine tRNA. May methylate the carboxyl group of leucine residues to form alpha-leucine ester residues.</text>
</comment>
<dbReference type="OrthoDB" id="47172at2759"/>
<accession>A0A3N4K9C9</accession>
<keyword evidence="18" id="KW-1185">Reference proteome</keyword>
<comment type="catalytic activity">
    <reaction evidence="15">
        <text>7-[(3S)-(3-amino-3-methoxycarbonyl)propyl]wyosine(37) in tRNA(Phe) + S-adenosyl-L-methionine + CO2 = wybutosine(37) in tRNA(Phe) + S-adenosyl-L-homocysteine + 2 H(+)</text>
        <dbReference type="Rhea" id="RHEA:37119"/>
        <dbReference type="Rhea" id="RHEA-COMP:11844"/>
        <dbReference type="Rhea" id="RHEA-COMP:11847"/>
        <dbReference type="ChEBI" id="CHEBI:15378"/>
        <dbReference type="ChEBI" id="CHEBI:16526"/>
        <dbReference type="ChEBI" id="CHEBI:57856"/>
        <dbReference type="ChEBI" id="CHEBI:59789"/>
        <dbReference type="ChEBI" id="CHEBI:73544"/>
        <dbReference type="ChEBI" id="CHEBI:74275"/>
        <dbReference type="EC" id="2.3.1.231"/>
    </reaction>
</comment>
<keyword evidence="9" id="KW-0949">S-adenosyl-L-methionine</keyword>
<evidence type="ECO:0000256" key="1">
    <source>
        <dbReference type="ARBA" id="ARBA00001806"/>
    </source>
</evidence>
<dbReference type="InterPro" id="IPR041667">
    <property type="entry name" value="Cupin_8"/>
</dbReference>
<keyword evidence="7" id="KW-0489">Methyltransferase</keyword>
<evidence type="ECO:0000256" key="15">
    <source>
        <dbReference type="ARBA" id="ARBA00049250"/>
    </source>
</evidence>
<dbReference type="EMBL" id="ML120351">
    <property type="protein sequence ID" value="RPB05949.1"/>
    <property type="molecule type" value="Genomic_DNA"/>
</dbReference>
<evidence type="ECO:0000313" key="18">
    <source>
        <dbReference type="Proteomes" id="UP000276215"/>
    </source>
</evidence>
<evidence type="ECO:0000259" key="16">
    <source>
        <dbReference type="PROSITE" id="PS51184"/>
    </source>
</evidence>
<dbReference type="AlphaFoldDB" id="A0A3N4K9C9"/>
<keyword evidence="10" id="KW-0819">tRNA processing</keyword>
<dbReference type="Gene3D" id="3.40.50.150">
    <property type="entry name" value="Vaccinia Virus protein VP39"/>
    <property type="match status" value="1"/>
</dbReference>
<comment type="catalytic activity">
    <reaction evidence="1">
        <text>7-[(3S)-3-amino-3-carboxypropyl]wyosine(37) in tRNA(Phe) + S-adenosyl-L-methionine = 7-[(3S)-(3-amino-3-methoxycarbonyl)propyl]wyosine(37) in tRNA(Phe) + S-adenosyl-L-homocysteine</text>
        <dbReference type="Rhea" id="RHEA:36903"/>
        <dbReference type="Rhea" id="RHEA-COMP:10379"/>
        <dbReference type="Rhea" id="RHEA-COMP:11844"/>
        <dbReference type="ChEBI" id="CHEBI:57856"/>
        <dbReference type="ChEBI" id="CHEBI:59789"/>
        <dbReference type="ChEBI" id="CHEBI:73543"/>
        <dbReference type="ChEBI" id="CHEBI:74275"/>
        <dbReference type="EC" id="2.1.1.290"/>
    </reaction>
</comment>
<evidence type="ECO:0000256" key="4">
    <source>
        <dbReference type="ARBA" id="ARBA00012155"/>
    </source>
</evidence>
<dbReference type="InterPro" id="IPR007213">
    <property type="entry name" value="Ppm1/Ppm2/Tcmp"/>
</dbReference>
<keyword evidence="8" id="KW-0808">Transferase</keyword>
<comment type="pathway">
    <text evidence="2">tRNA modification; wybutosine-tRNA(Phe) biosynthesis.</text>
</comment>
<dbReference type="Gene3D" id="2.120.10.80">
    <property type="entry name" value="Kelch-type beta propeller"/>
    <property type="match status" value="1"/>
</dbReference>
<evidence type="ECO:0000256" key="14">
    <source>
        <dbReference type="ARBA" id="ARBA00030847"/>
    </source>
</evidence>
<dbReference type="Pfam" id="PF13621">
    <property type="entry name" value="Cupin_8"/>
    <property type="match status" value="1"/>
</dbReference>
<evidence type="ECO:0000256" key="9">
    <source>
        <dbReference type="ARBA" id="ARBA00022691"/>
    </source>
</evidence>
<organism evidence="17 18">
    <name type="scientific">Choiromyces venosus 120613-1</name>
    <dbReference type="NCBI Taxonomy" id="1336337"/>
    <lineage>
        <taxon>Eukaryota</taxon>
        <taxon>Fungi</taxon>
        <taxon>Dikarya</taxon>
        <taxon>Ascomycota</taxon>
        <taxon>Pezizomycotina</taxon>
        <taxon>Pezizomycetes</taxon>
        <taxon>Pezizales</taxon>
        <taxon>Tuberaceae</taxon>
        <taxon>Choiromyces</taxon>
    </lineage>
</organism>
<dbReference type="SUPFAM" id="SSF51197">
    <property type="entry name" value="Clavaminate synthase-like"/>
    <property type="match status" value="1"/>
</dbReference>
<dbReference type="GO" id="GO:0008175">
    <property type="term" value="F:tRNA methyltransferase activity"/>
    <property type="evidence" value="ECO:0007669"/>
    <property type="project" value="TreeGrafter"/>
</dbReference>
<evidence type="ECO:0000256" key="7">
    <source>
        <dbReference type="ARBA" id="ARBA00022603"/>
    </source>
</evidence>
<dbReference type="Pfam" id="PF04072">
    <property type="entry name" value="LCM"/>
    <property type="match status" value="1"/>
</dbReference>
<evidence type="ECO:0000313" key="17">
    <source>
        <dbReference type="EMBL" id="RPB05949.1"/>
    </source>
</evidence>
<dbReference type="InterPro" id="IPR015915">
    <property type="entry name" value="Kelch-typ_b-propeller"/>
</dbReference>
<reference evidence="17 18" key="1">
    <citation type="journal article" date="2018" name="Nat. Ecol. Evol.">
        <title>Pezizomycetes genomes reveal the molecular basis of ectomycorrhizal truffle lifestyle.</title>
        <authorList>
            <person name="Murat C."/>
            <person name="Payen T."/>
            <person name="Noel B."/>
            <person name="Kuo A."/>
            <person name="Morin E."/>
            <person name="Chen J."/>
            <person name="Kohler A."/>
            <person name="Krizsan K."/>
            <person name="Balestrini R."/>
            <person name="Da Silva C."/>
            <person name="Montanini B."/>
            <person name="Hainaut M."/>
            <person name="Levati E."/>
            <person name="Barry K.W."/>
            <person name="Belfiori B."/>
            <person name="Cichocki N."/>
            <person name="Clum A."/>
            <person name="Dockter R.B."/>
            <person name="Fauchery L."/>
            <person name="Guy J."/>
            <person name="Iotti M."/>
            <person name="Le Tacon F."/>
            <person name="Lindquist E.A."/>
            <person name="Lipzen A."/>
            <person name="Malagnac F."/>
            <person name="Mello A."/>
            <person name="Molinier V."/>
            <person name="Miyauchi S."/>
            <person name="Poulain J."/>
            <person name="Riccioni C."/>
            <person name="Rubini A."/>
            <person name="Sitrit Y."/>
            <person name="Splivallo R."/>
            <person name="Traeger S."/>
            <person name="Wang M."/>
            <person name="Zifcakova L."/>
            <person name="Wipf D."/>
            <person name="Zambonelli A."/>
            <person name="Paolocci F."/>
            <person name="Nowrousian M."/>
            <person name="Ottonello S."/>
            <person name="Baldrian P."/>
            <person name="Spatafora J.W."/>
            <person name="Henrissat B."/>
            <person name="Nagy L.G."/>
            <person name="Aury J.M."/>
            <person name="Wincker P."/>
            <person name="Grigoriev I.V."/>
            <person name="Bonfante P."/>
            <person name="Martin F.M."/>
        </authorList>
    </citation>
    <scope>NUCLEOTIDE SEQUENCE [LARGE SCALE GENOMIC DNA]</scope>
    <source>
        <strain evidence="17 18">120613-1</strain>
    </source>
</reference>
<feature type="domain" description="JmjC" evidence="16">
    <location>
        <begin position="786"/>
        <end position="930"/>
    </location>
</feature>
<dbReference type="PANTHER" id="PTHR46529">
    <property type="entry name" value="TRNA WYBUTOSINE-SYNTHESIZING PROTEIN 4"/>
    <property type="match status" value="1"/>
</dbReference>
<dbReference type="InterPro" id="IPR003347">
    <property type="entry name" value="JmjC_dom"/>
</dbReference>
<dbReference type="GO" id="GO:0030488">
    <property type="term" value="P:tRNA methylation"/>
    <property type="evidence" value="ECO:0007669"/>
    <property type="project" value="TreeGrafter"/>
</dbReference>
<dbReference type="Gene3D" id="2.60.120.650">
    <property type="entry name" value="Cupin"/>
    <property type="match status" value="1"/>
</dbReference>
<dbReference type="SMART" id="SM00558">
    <property type="entry name" value="JmjC"/>
    <property type="match status" value="1"/>
</dbReference>
<dbReference type="Gene3D" id="6.10.140.1470">
    <property type="match status" value="1"/>
</dbReference>
<comment type="similarity">
    <text evidence="3">Belongs to the methyltransferase superfamily. LCMT family.</text>
</comment>
<dbReference type="SUPFAM" id="SSF117281">
    <property type="entry name" value="Kelch motif"/>
    <property type="match status" value="1"/>
</dbReference>
<dbReference type="STRING" id="1336337.A0A3N4K9C9"/>
<dbReference type="PROSITE" id="PS51184">
    <property type="entry name" value="JMJC"/>
    <property type="match status" value="1"/>
</dbReference>
<evidence type="ECO:0000256" key="12">
    <source>
        <dbReference type="ARBA" id="ARBA00029750"/>
    </source>
</evidence>
<name>A0A3N4K9C9_9PEZI</name>
<dbReference type="SUPFAM" id="SSF53335">
    <property type="entry name" value="S-adenosyl-L-methionine-dependent methyltransferases"/>
    <property type="match status" value="1"/>
</dbReference>
<protein>
    <recommendedName>
        <fullName evidence="6">tRNA wybutosine-synthesizing protein 4</fullName>
        <ecNumber evidence="5">2.1.1.290</ecNumber>
        <ecNumber evidence="4">2.3.1.231</ecNumber>
    </recommendedName>
    <alternativeName>
        <fullName evidence="13">Leucine carboxyl methyltransferase 2</fullName>
    </alternativeName>
    <alternativeName>
        <fullName evidence="14">tRNA(Phe) (7-(3-amino-3-(methoxycarbonyl)propyl)wyosine(37)-N)-methoxycarbonyltransferase</fullName>
    </alternativeName>
    <alternativeName>
        <fullName evidence="12">tRNA(Phe) (7-(3-amino-3-carboxypropyl)wyosine(37)-O)-methyltransferase</fullName>
    </alternativeName>
</protein>
<dbReference type="GO" id="GO:0031591">
    <property type="term" value="P:wybutosine biosynthetic process"/>
    <property type="evidence" value="ECO:0007669"/>
    <property type="project" value="TreeGrafter"/>
</dbReference>
<proteinExistence type="inferred from homology"/>
<dbReference type="EC" id="2.1.1.290" evidence="5"/>
<evidence type="ECO:0000256" key="6">
    <source>
        <dbReference type="ARBA" id="ARBA00018045"/>
    </source>
</evidence>
<evidence type="ECO:0000256" key="13">
    <source>
        <dbReference type="ARBA" id="ARBA00030231"/>
    </source>
</evidence>
<dbReference type="PANTHER" id="PTHR46529:SF1">
    <property type="entry name" value="TRNA WYBUTOSINE-SYNTHESIZING PROTEIN 4"/>
    <property type="match status" value="1"/>
</dbReference>
<evidence type="ECO:0000256" key="11">
    <source>
        <dbReference type="ARBA" id="ARBA00025588"/>
    </source>
</evidence>
<evidence type="ECO:0000256" key="10">
    <source>
        <dbReference type="ARBA" id="ARBA00022694"/>
    </source>
</evidence>
<evidence type="ECO:0000256" key="2">
    <source>
        <dbReference type="ARBA" id="ARBA00004797"/>
    </source>
</evidence>
<dbReference type="InterPro" id="IPR029063">
    <property type="entry name" value="SAM-dependent_MTases_sf"/>
</dbReference>
<dbReference type="Pfam" id="PF13418">
    <property type="entry name" value="Beta-prop_TYW4"/>
    <property type="match status" value="1"/>
</dbReference>
<dbReference type="UniPathway" id="UPA00375"/>
<gene>
    <name evidence="17" type="ORF">L873DRAFT_6919</name>
</gene>
<evidence type="ECO:0000256" key="8">
    <source>
        <dbReference type="ARBA" id="ARBA00022679"/>
    </source>
</evidence>
<evidence type="ECO:0000256" key="3">
    <source>
        <dbReference type="ARBA" id="ARBA00010703"/>
    </source>
</evidence>
<dbReference type="Proteomes" id="UP000276215">
    <property type="component" value="Unassembled WGS sequence"/>
</dbReference>